<sequence>MELLTLAFIIPALPLYLLSVFCSAWIFAFGIPLVVLRAVAIALRGFLDAVMQRRLGPTLAAWRALIKHWAATGDVWSPPPPPPSPPAPEPSSLSLSPSVLVLQQPPPPDAVKTNNSTAADASGNSSYSNRQGYFSPSDAAPLQSGLHRDTPLLLGPTTDLETAAVFLQGMAAAAATKLHGDVSSDRDHTAMAAGSFMHSPTLDTWRRHSTSDLLLQPTTGTTRTGTTTRTTGTIGTTGTTATTATTAAAILSGVDRLTMAQLLADTMLVSLPTGGVGSANRTTTSYSEASMDSDSMSCFTSSSSSSSIPGSDNESDSLLSALSHDSDSSSTDHSNLAFLLSAADSLSVVGSSHHDGGGWTDTLSTTRASLPRDIKDLSVGADRTVGVRAAPYISGMLIAAAAQQDELEIKLF</sequence>
<feature type="compositionally biased region" description="Low complexity" evidence="1">
    <location>
        <begin position="218"/>
        <end position="238"/>
    </location>
</feature>
<dbReference type="Proteomes" id="UP001648503">
    <property type="component" value="Unassembled WGS sequence"/>
</dbReference>
<gene>
    <name evidence="2" type="ORF">BASA50_007607</name>
</gene>
<protein>
    <submittedName>
        <fullName evidence="2">Uncharacterized protein</fullName>
    </submittedName>
</protein>
<proteinExistence type="predicted"/>
<feature type="compositionally biased region" description="Polar residues" evidence="1">
    <location>
        <begin position="279"/>
        <end position="288"/>
    </location>
</feature>
<feature type="compositionally biased region" description="Polar residues" evidence="1">
    <location>
        <begin position="112"/>
        <end position="134"/>
    </location>
</feature>
<comment type="caution">
    <text evidence="2">The sequence shown here is derived from an EMBL/GenBank/DDBJ whole genome shotgun (WGS) entry which is preliminary data.</text>
</comment>
<feature type="region of interest" description="Disordered" evidence="1">
    <location>
        <begin position="104"/>
        <end position="142"/>
    </location>
</feature>
<feature type="compositionally biased region" description="Low complexity" evidence="1">
    <location>
        <begin position="290"/>
        <end position="325"/>
    </location>
</feature>
<feature type="region of interest" description="Disordered" evidence="1">
    <location>
        <begin position="273"/>
        <end position="325"/>
    </location>
</feature>
<name>A0ABQ8F9N3_9FUNG</name>
<reference evidence="2 3" key="1">
    <citation type="submission" date="2021-02" db="EMBL/GenBank/DDBJ databases">
        <title>Variation within the Batrachochytrium salamandrivorans European outbreak.</title>
        <authorList>
            <person name="Kelly M."/>
            <person name="Pasmans F."/>
            <person name="Shea T.P."/>
            <person name="Munoz J.F."/>
            <person name="Carranza S."/>
            <person name="Cuomo C.A."/>
            <person name="Martel A."/>
        </authorList>
    </citation>
    <scope>NUCLEOTIDE SEQUENCE [LARGE SCALE GENOMIC DNA]</scope>
    <source>
        <strain evidence="2 3">AMFP18/2</strain>
    </source>
</reference>
<keyword evidence="3" id="KW-1185">Reference proteome</keyword>
<evidence type="ECO:0000256" key="1">
    <source>
        <dbReference type="SAM" id="MobiDB-lite"/>
    </source>
</evidence>
<evidence type="ECO:0000313" key="2">
    <source>
        <dbReference type="EMBL" id="KAH6593086.1"/>
    </source>
</evidence>
<organism evidence="2 3">
    <name type="scientific">Batrachochytrium salamandrivorans</name>
    <dbReference type="NCBI Taxonomy" id="1357716"/>
    <lineage>
        <taxon>Eukaryota</taxon>
        <taxon>Fungi</taxon>
        <taxon>Fungi incertae sedis</taxon>
        <taxon>Chytridiomycota</taxon>
        <taxon>Chytridiomycota incertae sedis</taxon>
        <taxon>Chytridiomycetes</taxon>
        <taxon>Rhizophydiales</taxon>
        <taxon>Rhizophydiales incertae sedis</taxon>
        <taxon>Batrachochytrium</taxon>
    </lineage>
</organism>
<feature type="region of interest" description="Disordered" evidence="1">
    <location>
        <begin position="215"/>
        <end position="238"/>
    </location>
</feature>
<accession>A0ABQ8F9N3</accession>
<dbReference type="EMBL" id="JAFCIX010000361">
    <property type="protein sequence ID" value="KAH6593086.1"/>
    <property type="molecule type" value="Genomic_DNA"/>
</dbReference>
<evidence type="ECO:0000313" key="3">
    <source>
        <dbReference type="Proteomes" id="UP001648503"/>
    </source>
</evidence>